<dbReference type="OrthoDB" id="3857356at2"/>
<gene>
    <name evidence="2" type="ORF">SMD44_06116</name>
</gene>
<name>A0A1Z1WJM4_9ACTN</name>
<protein>
    <submittedName>
        <fullName evidence="2">Uncharacterized protein</fullName>
    </submittedName>
</protein>
<accession>A0A1Z1WJM4</accession>
<dbReference type="AlphaFoldDB" id="A0A1Z1WJM4"/>
<proteinExistence type="predicted"/>
<feature type="region of interest" description="Disordered" evidence="1">
    <location>
        <begin position="28"/>
        <end position="48"/>
    </location>
</feature>
<keyword evidence="3" id="KW-1185">Reference proteome</keyword>
<dbReference type="KEGG" id="salf:SMD44_06116"/>
<evidence type="ECO:0000256" key="1">
    <source>
        <dbReference type="SAM" id="MobiDB-lite"/>
    </source>
</evidence>
<evidence type="ECO:0000313" key="3">
    <source>
        <dbReference type="Proteomes" id="UP000195880"/>
    </source>
</evidence>
<dbReference type="EMBL" id="CP021748">
    <property type="protein sequence ID" value="ARX86644.1"/>
    <property type="molecule type" value="Genomic_DNA"/>
</dbReference>
<evidence type="ECO:0000313" key="2">
    <source>
        <dbReference type="EMBL" id="ARX86644.1"/>
    </source>
</evidence>
<dbReference type="Proteomes" id="UP000195880">
    <property type="component" value="Chromosome"/>
</dbReference>
<reference evidence="2 3" key="1">
    <citation type="submission" date="2017-05" db="EMBL/GenBank/DDBJ databases">
        <title>Streptomyces alboflavus Genome sequencing and assembly.</title>
        <authorList>
            <person name="Wang Y."/>
            <person name="Du B."/>
            <person name="Ding Y."/>
            <person name="Liu H."/>
            <person name="Hou Q."/>
            <person name="Liu K."/>
            <person name="Wang C."/>
            <person name="Yao L."/>
        </authorList>
    </citation>
    <scope>NUCLEOTIDE SEQUENCE [LARGE SCALE GENOMIC DNA]</scope>
    <source>
        <strain evidence="2 3">MDJK44</strain>
    </source>
</reference>
<dbReference type="RefSeq" id="WP_087885954.1">
    <property type="nucleotide sequence ID" value="NZ_CP021748.1"/>
</dbReference>
<dbReference type="STRING" id="67267.GCA_000716675_06808"/>
<sequence length="63" mass="7251">MFEYELHQQRTAELAQVAQHDRLVREARKARTGRRGQGGNKAEGRVIPGRVAERFTDRFTRAA</sequence>
<organism evidence="2 3">
    <name type="scientific">Streptomyces alboflavus</name>
    <dbReference type="NCBI Taxonomy" id="67267"/>
    <lineage>
        <taxon>Bacteria</taxon>
        <taxon>Bacillati</taxon>
        <taxon>Actinomycetota</taxon>
        <taxon>Actinomycetes</taxon>
        <taxon>Kitasatosporales</taxon>
        <taxon>Streptomycetaceae</taxon>
        <taxon>Streptomyces</taxon>
    </lineage>
</organism>